<dbReference type="GO" id="GO:0046872">
    <property type="term" value="F:metal ion binding"/>
    <property type="evidence" value="ECO:0007669"/>
    <property type="project" value="UniProtKB-KW"/>
</dbReference>
<evidence type="ECO:0000313" key="10">
    <source>
        <dbReference type="EMBL" id="OWF38951.1"/>
    </source>
</evidence>
<keyword evidence="7" id="KW-1015">Disulfide bond</keyword>
<feature type="transmembrane region" description="Helical" evidence="9">
    <location>
        <begin position="476"/>
        <end position="499"/>
    </location>
</feature>
<dbReference type="PANTHER" id="PTHR11616">
    <property type="entry name" value="SODIUM/CHLORIDE DEPENDENT TRANSPORTER"/>
    <property type="match status" value="1"/>
</dbReference>
<feature type="binding site" evidence="6">
    <location>
        <position position="46"/>
    </location>
    <ligand>
        <name>Na(+)</name>
        <dbReference type="ChEBI" id="CHEBI:29101"/>
        <label>1</label>
    </ligand>
</feature>
<feature type="transmembrane region" description="Helical" evidence="9">
    <location>
        <begin position="342"/>
        <end position="367"/>
    </location>
</feature>
<evidence type="ECO:0000256" key="5">
    <source>
        <dbReference type="ARBA" id="ARBA00023136"/>
    </source>
</evidence>
<dbReference type="GO" id="GO:0015375">
    <property type="term" value="F:glycine:sodium symporter activity"/>
    <property type="evidence" value="ECO:0007669"/>
    <property type="project" value="TreeGrafter"/>
</dbReference>
<dbReference type="InterPro" id="IPR000175">
    <property type="entry name" value="Na/ntran_symport"/>
</dbReference>
<accession>A0A210PR39</accession>
<feature type="binding site" evidence="6">
    <location>
        <position position="316"/>
    </location>
    <ligand>
        <name>Na(+)</name>
        <dbReference type="ChEBI" id="CHEBI:29101"/>
        <label>1</label>
    </ligand>
</feature>
<evidence type="ECO:0000256" key="2">
    <source>
        <dbReference type="ARBA" id="ARBA00022448"/>
    </source>
</evidence>
<keyword evidence="11" id="KW-1185">Reference proteome</keyword>
<proteinExistence type="predicted"/>
<protein>
    <submittedName>
        <fullName evidence="10">Sodium-and chloride-dependent glycine transporter 1</fullName>
    </submittedName>
</protein>
<keyword evidence="3 9" id="KW-0812">Transmembrane</keyword>
<feature type="transmembrane region" description="Helical" evidence="9">
    <location>
        <begin position="520"/>
        <end position="539"/>
    </location>
</feature>
<evidence type="ECO:0000256" key="1">
    <source>
        <dbReference type="ARBA" id="ARBA00004141"/>
    </source>
</evidence>
<feature type="transmembrane region" description="Helical" evidence="9">
    <location>
        <begin position="309"/>
        <end position="330"/>
    </location>
</feature>
<dbReference type="Proteomes" id="UP000242188">
    <property type="component" value="Unassembled WGS sequence"/>
</dbReference>
<name>A0A210PR39_MIZYE</name>
<keyword evidence="6" id="KW-0479">Metal-binding</keyword>
<sequence length="694" mass="77325">MSEKGAMDRQENVSTGSDASSGDENVERGNWSRKMDFMLSCLSYAVGLGNVWRFPYVCYRNGAGAFLIPFIIMLFVTGIPLVFMELSFGQYGSSGVVSIWKASPIFQGIGWAMFIVSVYICIYYNMIIAYTLYYLFASFTAMLPWSECGEWSTSACSGGSRFAMKNCSEHSGSWCNDECYNLSTLNQTYRQILEPNCTELAKGVDFRSPSDEYFHVSVLGMTSGVHAMGTIRWELVGCLALAWVLVALCLAKGIKTSGKAVYFTAFFPYIVLLILLVRSLTLDGSVDGIIYYLTPQWDKLLSARVWGDAAVQIFFSLSPCWGGLITLASYNKFHNNTLQDAVIVSILDSVTSVFAGLVIFSIIGYMAKELQQPIDKVASEGAGLAFVVYPEVVTKLPISQLWSILFFAMLITLGLGTQIATVTTVHTTLLDQFPQLFRRGHRSLLLLVGIAVGCFLVGLPFCTQGGMYVLQLFDNYAATYSLLIVGLTECFAIAWVYGADKFMTDIQLMTGNRPHNMWKYSWMFVAPVALLLILLFTWIDFKPTKYDLYIFPSWAEGCGFIIGFSSVILIPIVACYKGYKAHSQQPNKSLKRKGQGHSTQQVYKTGKVKVTQPNKFIKTGKVKVTQQKKFIEQVKASSQPQSKKKIVKSLAASTEDWGPALKEHRTQRQELYINGETFESQVPLTRPALEDTKC</sequence>
<evidence type="ECO:0000256" key="4">
    <source>
        <dbReference type="ARBA" id="ARBA00022989"/>
    </source>
</evidence>
<reference evidence="10 11" key="1">
    <citation type="journal article" date="2017" name="Nat. Ecol. Evol.">
        <title>Scallop genome provides insights into evolution of bilaterian karyotype and development.</title>
        <authorList>
            <person name="Wang S."/>
            <person name="Zhang J."/>
            <person name="Jiao W."/>
            <person name="Li J."/>
            <person name="Xun X."/>
            <person name="Sun Y."/>
            <person name="Guo X."/>
            <person name="Huan P."/>
            <person name="Dong B."/>
            <person name="Zhang L."/>
            <person name="Hu X."/>
            <person name="Sun X."/>
            <person name="Wang J."/>
            <person name="Zhao C."/>
            <person name="Wang Y."/>
            <person name="Wang D."/>
            <person name="Huang X."/>
            <person name="Wang R."/>
            <person name="Lv J."/>
            <person name="Li Y."/>
            <person name="Zhang Z."/>
            <person name="Liu B."/>
            <person name="Lu W."/>
            <person name="Hui Y."/>
            <person name="Liang J."/>
            <person name="Zhou Z."/>
            <person name="Hou R."/>
            <person name="Li X."/>
            <person name="Liu Y."/>
            <person name="Li H."/>
            <person name="Ning X."/>
            <person name="Lin Y."/>
            <person name="Zhao L."/>
            <person name="Xing Q."/>
            <person name="Dou J."/>
            <person name="Li Y."/>
            <person name="Mao J."/>
            <person name="Guo H."/>
            <person name="Dou H."/>
            <person name="Li T."/>
            <person name="Mu C."/>
            <person name="Jiang W."/>
            <person name="Fu Q."/>
            <person name="Fu X."/>
            <person name="Miao Y."/>
            <person name="Liu J."/>
            <person name="Yu Q."/>
            <person name="Li R."/>
            <person name="Liao H."/>
            <person name="Li X."/>
            <person name="Kong Y."/>
            <person name="Jiang Z."/>
            <person name="Chourrout D."/>
            <person name="Li R."/>
            <person name="Bao Z."/>
        </authorList>
    </citation>
    <scope>NUCLEOTIDE SEQUENCE [LARGE SCALE GENOMIC DNA]</scope>
    <source>
        <strain evidence="10 11">PY_sf001</strain>
    </source>
</reference>
<dbReference type="PROSITE" id="PS50267">
    <property type="entry name" value="NA_NEUROTRAN_SYMP_3"/>
    <property type="match status" value="1"/>
</dbReference>
<feature type="transmembrane region" description="Helical" evidence="9">
    <location>
        <begin position="66"/>
        <end position="88"/>
    </location>
</feature>
<feature type="binding site" evidence="6">
    <location>
        <position position="413"/>
    </location>
    <ligand>
        <name>Na(+)</name>
        <dbReference type="ChEBI" id="CHEBI:29101"/>
        <label>1</label>
    </ligand>
</feature>
<feature type="binding site" evidence="6">
    <location>
        <position position="45"/>
    </location>
    <ligand>
        <name>Na(+)</name>
        <dbReference type="ChEBI" id="CHEBI:29101"/>
        <label>1</label>
    </ligand>
</feature>
<comment type="caution">
    <text evidence="10">The sequence shown here is derived from an EMBL/GenBank/DDBJ whole genome shotgun (WGS) entry which is preliminary data.</text>
</comment>
<organism evidence="10 11">
    <name type="scientific">Mizuhopecten yessoensis</name>
    <name type="common">Japanese scallop</name>
    <name type="synonym">Patinopecten yessoensis</name>
    <dbReference type="NCBI Taxonomy" id="6573"/>
    <lineage>
        <taxon>Eukaryota</taxon>
        <taxon>Metazoa</taxon>
        <taxon>Spiralia</taxon>
        <taxon>Lophotrochozoa</taxon>
        <taxon>Mollusca</taxon>
        <taxon>Bivalvia</taxon>
        <taxon>Autobranchia</taxon>
        <taxon>Pteriomorphia</taxon>
        <taxon>Pectinida</taxon>
        <taxon>Pectinoidea</taxon>
        <taxon>Pectinidae</taxon>
        <taxon>Mizuhopecten</taxon>
    </lineage>
</organism>
<comment type="subcellular location">
    <subcellularLocation>
        <location evidence="1">Membrane</location>
        <topology evidence="1">Multi-pass membrane protein</topology>
    </subcellularLocation>
</comment>
<dbReference type="PRINTS" id="PR00176">
    <property type="entry name" value="NANEUSMPORT"/>
</dbReference>
<feature type="compositionally biased region" description="Polar residues" evidence="8">
    <location>
        <begin position="12"/>
        <end position="23"/>
    </location>
</feature>
<gene>
    <name evidence="10" type="ORF">KP79_PYT22008</name>
</gene>
<evidence type="ECO:0000313" key="11">
    <source>
        <dbReference type="Proteomes" id="UP000242188"/>
    </source>
</evidence>
<evidence type="ECO:0000256" key="6">
    <source>
        <dbReference type="PIRSR" id="PIRSR600175-1"/>
    </source>
</evidence>
<feature type="transmembrane region" description="Helical" evidence="9">
    <location>
        <begin position="231"/>
        <end position="251"/>
    </location>
</feature>
<feature type="compositionally biased region" description="Basic and acidic residues" evidence="8">
    <location>
        <begin position="1"/>
        <end position="11"/>
    </location>
</feature>
<evidence type="ECO:0000256" key="3">
    <source>
        <dbReference type="ARBA" id="ARBA00022692"/>
    </source>
</evidence>
<keyword evidence="2" id="KW-0813">Transport</keyword>
<dbReference type="STRING" id="6573.A0A210PR39"/>
<feature type="transmembrane region" description="Helical" evidence="9">
    <location>
        <begin position="444"/>
        <end position="470"/>
    </location>
</feature>
<evidence type="ECO:0000256" key="9">
    <source>
        <dbReference type="SAM" id="Phobius"/>
    </source>
</evidence>
<feature type="transmembrane region" description="Helical" evidence="9">
    <location>
        <begin position="401"/>
        <end position="423"/>
    </location>
</feature>
<feature type="disulfide bond" evidence="7">
    <location>
        <begin position="148"/>
        <end position="156"/>
    </location>
</feature>
<evidence type="ECO:0000256" key="7">
    <source>
        <dbReference type="PIRSR" id="PIRSR600175-2"/>
    </source>
</evidence>
<dbReference type="OrthoDB" id="6581954at2759"/>
<feature type="binding site" evidence="6">
    <location>
        <position position="50"/>
    </location>
    <ligand>
        <name>Na(+)</name>
        <dbReference type="ChEBI" id="CHEBI:29101"/>
        <label>1</label>
    </ligand>
</feature>
<dbReference type="EMBL" id="NEDP02005551">
    <property type="protein sequence ID" value="OWF38951.1"/>
    <property type="molecule type" value="Genomic_DNA"/>
</dbReference>
<dbReference type="SUPFAM" id="SSF161070">
    <property type="entry name" value="SNF-like"/>
    <property type="match status" value="1"/>
</dbReference>
<dbReference type="InterPro" id="IPR037272">
    <property type="entry name" value="SNS_sf"/>
</dbReference>
<evidence type="ECO:0000256" key="8">
    <source>
        <dbReference type="SAM" id="MobiDB-lite"/>
    </source>
</evidence>
<keyword evidence="4 9" id="KW-1133">Transmembrane helix</keyword>
<dbReference type="Pfam" id="PF00209">
    <property type="entry name" value="SNF"/>
    <property type="match status" value="1"/>
</dbReference>
<feature type="transmembrane region" description="Helical" evidence="9">
    <location>
        <begin position="260"/>
        <end position="277"/>
    </location>
</feature>
<dbReference type="AlphaFoldDB" id="A0A210PR39"/>
<dbReference type="GO" id="GO:0005886">
    <property type="term" value="C:plasma membrane"/>
    <property type="evidence" value="ECO:0007669"/>
    <property type="project" value="TreeGrafter"/>
</dbReference>
<dbReference type="PANTHER" id="PTHR11616:SF240">
    <property type="entry name" value="BLOATED TUBULES, ISOFORM B-RELATED"/>
    <property type="match status" value="1"/>
</dbReference>
<feature type="transmembrane region" description="Helical" evidence="9">
    <location>
        <begin position="559"/>
        <end position="579"/>
    </location>
</feature>
<keyword evidence="6" id="KW-0915">Sodium</keyword>
<feature type="region of interest" description="Disordered" evidence="8">
    <location>
        <begin position="1"/>
        <end position="27"/>
    </location>
</feature>
<dbReference type="PROSITE" id="PS00754">
    <property type="entry name" value="NA_NEUROTRAN_SYMP_2"/>
    <property type="match status" value="1"/>
</dbReference>
<keyword evidence="5 9" id="KW-0472">Membrane</keyword>
<feature type="transmembrane region" description="Helical" evidence="9">
    <location>
        <begin position="109"/>
        <end position="136"/>
    </location>
</feature>